<dbReference type="Proteomes" id="UP000694892">
    <property type="component" value="Chromosome 4L"/>
</dbReference>
<dbReference type="EMBL" id="CM004472">
    <property type="protein sequence ID" value="OCT85263.1"/>
    <property type="molecule type" value="Genomic_DNA"/>
</dbReference>
<name>A0A974HPK2_XENLA</name>
<gene>
    <name evidence="1" type="ORF">XELAEV_18023427mg</name>
</gene>
<reference evidence="2" key="1">
    <citation type="journal article" date="2016" name="Nature">
        <title>Genome evolution in the allotetraploid frog Xenopus laevis.</title>
        <authorList>
            <person name="Session A.M."/>
            <person name="Uno Y."/>
            <person name="Kwon T."/>
            <person name="Chapman J.A."/>
            <person name="Toyoda A."/>
            <person name="Takahashi S."/>
            <person name="Fukui A."/>
            <person name="Hikosaka A."/>
            <person name="Suzuki A."/>
            <person name="Kondo M."/>
            <person name="van Heeringen S.J."/>
            <person name="Quigley I."/>
            <person name="Heinz S."/>
            <person name="Ogino H."/>
            <person name="Ochi H."/>
            <person name="Hellsten U."/>
            <person name="Lyons J.B."/>
            <person name="Simakov O."/>
            <person name="Putnam N."/>
            <person name="Stites J."/>
            <person name="Kuroki Y."/>
            <person name="Tanaka T."/>
            <person name="Michiue T."/>
            <person name="Watanabe M."/>
            <person name="Bogdanovic O."/>
            <person name="Lister R."/>
            <person name="Georgiou G."/>
            <person name="Paranjpe S.S."/>
            <person name="van Kruijsbergen I."/>
            <person name="Shu S."/>
            <person name="Carlson J."/>
            <person name="Kinoshita T."/>
            <person name="Ohta Y."/>
            <person name="Mawaribuchi S."/>
            <person name="Jenkins J."/>
            <person name="Grimwood J."/>
            <person name="Schmutz J."/>
            <person name="Mitros T."/>
            <person name="Mozaffari S.V."/>
            <person name="Suzuki Y."/>
            <person name="Haramoto Y."/>
            <person name="Yamamoto T.S."/>
            <person name="Takagi C."/>
            <person name="Heald R."/>
            <person name="Miller K."/>
            <person name="Haudenschild C."/>
            <person name="Kitzman J."/>
            <person name="Nakayama T."/>
            <person name="Izutsu Y."/>
            <person name="Robert J."/>
            <person name="Fortriede J."/>
            <person name="Burns K."/>
            <person name="Lotay V."/>
            <person name="Karimi K."/>
            <person name="Yasuoka Y."/>
            <person name="Dichmann D.S."/>
            <person name="Flajnik M.F."/>
            <person name="Houston D.W."/>
            <person name="Shendure J."/>
            <person name="DuPasquier L."/>
            <person name="Vize P.D."/>
            <person name="Zorn A.M."/>
            <person name="Ito M."/>
            <person name="Marcotte E.M."/>
            <person name="Wallingford J.B."/>
            <person name="Ito Y."/>
            <person name="Asashima M."/>
            <person name="Ueno N."/>
            <person name="Matsuda Y."/>
            <person name="Veenstra G.J."/>
            <person name="Fujiyama A."/>
            <person name="Harland R.M."/>
            <person name="Taira M."/>
            <person name="Rokhsar D.S."/>
        </authorList>
    </citation>
    <scope>NUCLEOTIDE SEQUENCE [LARGE SCALE GENOMIC DNA]</scope>
    <source>
        <strain evidence="2">J</strain>
    </source>
</reference>
<sequence>MISHTLPYFSLYKKHSQFCGQQPMDLIGLMEKVKKNKSEESEFLLFQKLSKCLLQRTNSNTLHQSFYVLKDLNSLGCIYLCYIQ</sequence>
<evidence type="ECO:0000313" key="2">
    <source>
        <dbReference type="Proteomes" id="UP000694892"/>
    </source>
</evidence>
<accession>A0A974HPK2</accession>
<protein>
    <submittedName>
        <fullName evidence="1">Uncharacterized protein</fullName>
    </submittedName>
</protein>
<proteinExistence type="predicted"/>
<evidence type="ECO:0000313" key="1">
    <source>
        <dbReference type="EMBL" id="OCT85263.1"/>
    </source>
</evidence>
<organism evidence="1 2">
    <name type="scientific">Xenopus laevis</name>
    <name type="common">African clawed frog</name>
    <dbReference type="NCBI Taxonomy" id="8355"/>
    <lineage>
        <taxon>Eukaryota</taxon>
        <taxon>Metazoa</taxon>
        <taxon>Chordata</taxon>
        <taxon>Craniata</taxon>
        <taxon>Vertebrata</taxon>
        <taxon>Euteleostomi</taxon>
        <taxon>Amphibia</taxon>
        <taxon>Batrachia</taxon>
        <taxon>Anura</taxon>
        <taxon>Pipoidea</taxon>
        <taxon>Pipidae</taxon>
        <taxon>Xenopodinae</taxon>
        <taxon>Xenopus</taxon>
        <taxon>Xenopus</taxon>
    </lineage>
</organism>
<dbReference type="AlphaFoldDB" id="A0A974HPK2"/>